<dbReference type="InterPro" id="IPR036942">
    <property type="entry name" value="Beta-barrel_TonB_sf"/>
</dbReference>
<proteinExistence type="inferred from homology"/>
<dbReference type="Gene3D" id="2.40.170.20">
    <property type="entry name" value="TonB-dependent receptor, beta-barrel domain"/>
    <property type="match status" value="1"/>
</dbReference>
<evidence type="ECO:0000256" key="7">
    <source>
        <dbReference type="PROSITE-ProRule" id="PRU01360"/>
    </source>
</evidence>
<dbReference type="Gene3D" id="2.170.130.10">
    <property type="entry name" value="TonB-dependent receptor, plug domain"/>
    <property type="match status" value="1"/>
</dbReference>
<sequence>MKRKNIQKFCTAALALQMGFAGSLWAQEAEEVKVQPNQQMEYLIEKVTGKVVSKRTGEPLEGLSIAYQDLSATFTNSNGEFELMVPAYTTTIRVNFGDQLVKEIPLKGRDQLEIALTDMELAAAGSGFVQLPYEEIDHRQVAGAVSSVDYSAAAKLKANSPETFAQGSAAGVNMIRRAGTPGMGADMFIRGLGSLNASTQPLVVVDGMIYDMDAYQGSILDGYTSNPLSFLDVKDIDNITFIKDGGSIYGTKGANGVVLITTSRAKDLTTKIDFHTYGGVNIKPKNLPVMEADEFKPYYAEMLASSGLTTNEVIGNRYLNETPDTLGYYNYHNNTNWQDQVMRTSYDQNYYIKVSGGDNIARYALSLGHLKSNSIMDMEDMSRSSVRFNADFQITEKLTAGTNMSFSYAVNNLHEYGYGAEAVSPLYLGLVKSPFLAPNIYSDEGIQSPNFSDVDSLGISNPRAIVENMSGQNRRYRFFGSYDAKYQFNEHFSLQTLFGLTIDKNRESYFIPDLGTDEIEGPNAEIRNEIGGQVQRLFSTYSDTRFDYTNTFGFAHDLDVGLGFRYNSNQLQEDRGFAYNSGTDDLITLNSGVITLNNANANAGDWIWMSYYADINYSYLDKYFLDVDVAVDGSSRFGKETADGIGLFNHRFGVFPSIKGAWLISSEDFMSGVNLDLLKLRLSYSQTGNDGIGNYKYLQTYTGSNMLALQGLVRNNLANEAIQWETNSKVNAGIDLATANGVFGFSVDVYQNTISNMLTLQPLQAYTGMDYYFANGGEMTNTGVDLGISARVLDRDVKLTLAAQVGTYQNEIKELPYDQRITQVAGGEVITTVGESASMFYGYQTEGVYSTSEEASTAGLSTYLPDGTLGAFGAGDVKFVDQNNDNIIDEKDRTIIGNPNPDFYGGFSAHAEYKRFTFDAAFSFSVGNDIYNYVRHELESMSGYENQLVSVRNRWRAEGQETNMPQLAYGDPMGNSRFSDRWIEDGSYLRLKTLSVNYTIPIDGDIVKNIDVYASGQNLLTFTNYLGYDPEFSYTSSVFGQGVDVGLTPQFTSVLLGLKIGL</sequence>
<dbReference type="SUPFAM" id="SSF49464">
    <property type="entry name" value="Carboxypeptidase regulatory domain-like"/>
    <property type="match status" value="1"/>
</dbReference>
<dbReference type="EMBL" id="BMIU01000003">
    <property type="protein sequence ID" value="GGF23255.1"/>
    <property type="molecule type" value="Genomic_DNA"/>
</dbReference>
<dbReference type="PROSITE" id="PS52016">
    <property type="entry name" value="TONB_DEPENDENT_REC_3"/>
    <property type="match status" value="1"/>
</dbReference>
<protein>
    <submittedName>
        <fullName evidence="10">SusC/RagA family TonB-linked outer membrane protein</fullName>
    </submittedName>
</protein>
<evidence type="ECO:0000256" key="3">
    <source>
        <dbReference type="ARBA" id="ARBA00022452"/>
    </source>
</evidence>
<evidence type="ECO:0000256" key="8">
    <source>
        <dbReference type="SAM" id="SignalP"/>
    </source>
</evidence>
<dbReference type="Proteomes" id="UP000647339">
    <property type="component" value="Unassembled WGS sequence"/>
</dbReference>
<feature type="signal peptide" evidence="8">
    <location>
        <begin position="1"/>
        <end position="26"/>
    </location>
</feature>
<evidence type="ECO:0000256" key="4">
    <source>
        <dbReference type="ARBA" id="ARBA00022692"/>
    </source>
</evidence>
<dbReference type="RefSeq" id="WP_137402074.1">
    <property type="nucleotide sequence ID" value="NZ_BMIU01000003.1"/>
</dbReference>
<organism evidence="10 11">
    <name type="scientific">Echinicola rosea</name>
    <dbReference type="NCBI Taxonomy" id="1807691"/>
    <lineage>
        <taxon>Bacteria</taxon>
        <taxon>Pseudomonadati</taxon>
        <taxon>Bacteroidota</taxon>
        <taxon>Cytophagia</taxon>
        <taxon>Cytophagales</taxon>
        <taxon>Cyclobacteriaceae</taxon>
        <taxon>Echinicola</taxon>
    </lineage>
</organism>
<gene>
    <name evidence="10" type="ORF">GCM10011339_09140</name>
</gene>
<dbReference type="InterPro" id="IPR012910">
    <property type="entry name" value="Plug_dom"/>
</dbReference>
<evidence type="ECO:0000256" key="5">
    <source>
        <dbReference type="ARBA" id="ARBA00023136"/>
    </source>
</evidence>
<dbReference type="SUPFAM" id="SSF56935">
    <property type="entry name" value="Porins"/>
    <property type="match status" value="1"/>
</dbReference>
<dbReference type="InterPro" id="IPR023996">
    <property type="entry name" value="TonB-dep_OMP_SusC/RagA"/>
</dbReference>
<evidence type="ECO:0000313" key="11">
    <source>
        <dbReference type="Proteomes" id="UP000647339"/>
    </source>
</evidence>
<keyword evidence="2 7" id="KW-0813">Transport</keyword>
<keyword evidence="11" id="KW-1185">Reference proteome</keyword>
<evidence type="ECO:0000256" key="6">
    <source>
        <dbReference type="ARBA" id="ARBA00023237"/>
    </source>
</evidence>
<comment type="similarity">
    <text evidence="7">Belongs to the TonB-dependent receptor family.</text>
</comment>
<dbReference type="InterPro" id="IPR008969">
    <property type="entry name" value="CarboxyPept-like_regulatory"/>
</dbReference>
<comment type="caution">
    <text evidence="10">The sequence shown here is derived from an EMBL/GenBank/DDBJ whole genome shotgun (WGS) entry which is preliminary data.</text>
</comment>
<keyword evidence="3 7" id="KW-1134">Transmembrane beta strand</keyword>
<comment type="subcellular location">
    <subcellularLocation>
        <location evidence="1 7">Cell outer membrane</location>
        <topology evidence="1 7">Multi-pass membrane protein</topology>
    </subcellularLocation>
</comment>
<evidence type="ECO:0000259" key="9">
    <source>
        <dbReference type="Pfam" id="PF07715"/>
    </source>
</evidence>
<keyword evidence="6 7" id="KW-0998">Cell outer membrane</keyword>
<evidence type="ECO:0000313" key="10">
    <source>
        <dbReference type="EMBL" id="GGF23255.1"/>
    </source>
</evidence>
<reference evidence="11" key="1">
    <citation type="journal article" date="2019" name="Int. J. Syst. Evol. Microbiol.">
        <title>The Global Catalogue of Microorganisms (GCM) 10K type strain sequencing project: providing services to taxonomists for standard genome sequencing and annotation.</title>
        <authorList>
            <consortium name="The Broad Institute Genomics Platform"/>
            <consortium name="The Broad Institute Genome Sequencing Center for Infectious Disease"/>
            <person name="Wu L."/>
            <person name="Ma J."/>
        </authorList>
    </citation>
    <scope>NUCLEOTIDE SEQUENCE [LARGE SCALE GENOMIC DNA]</scope>
    <source>
        <strain evidence="11">CGMCC 1.15407</strain>
    </source>
</reference>
<keyword evidence="5 7" id="KW-0472">Membrane</keyword>
<feature type="chain" id="PRO_5047085533" evidence="8">
    <location>
        <begin position="27"/>
        <end position="1062"/>
    </location>
</feature>
<dbReference type="InterPro" id="IPR039426">
    <property type="entry name" value="TonB-dep_rcpt-like"/>
</dbReference>
<dbReference type="InterPro" id="IPR037066">
    <property type="entry name" value="Plug_dom_sf"/>
</dbReference>
<name>A0ABQ1UNH6_9BACT</name>
<accession>A0ABQ1UNH6</accession>
<feature type="domain" description="TonB-dependent receptor plug" evidence="9">
    <location>
        <begin position="138"/>
        <end position="257"/>
    </location>
</feature>
<keyword evidence="8" id="KW-0732">Signal</keyword>
<keyword evidence="4 7" id="KW-0812">Transmembrane</keyword>
<dbReference type="NCBIfam" id="TIGR04056">
    <property type="entry name" value="OMP_RagA_SusC"/>
    <property type="match status" value="1"/>
</dbReference>
<evidence type="ECO:0000256" key="2">
    <source>
        <dbReference type="ARBA" id="ARBA00022448"/>
    </source>
</evidence>
<dbReference type="Pfam" id="PF07715">
    <property type="entry name" value="Plug"/>
    <property type="match status" value="1"/>
</dbReference>
<evidence type="ECO:0000256" key="1">
    <source>
        <dbReference type="ARBA" id="ARBA00004571"/>
    </source>
</evidence>